<feature type="region of interest" description="Disordered" evidence="1">
    <location>
        <begin position="154"/>
        <end position="178"/>
    </location>
</feature>
<name>A0AAW1PQ39_9CHLO</name>
<dbReference type="EMBL" id="JALJOQ010000013">
    <property type="protein sequence ID" value="KAK9810842.1"/>
    <property type="molecule type" value="Genomic_DNA"/>
</dbReference>
<dbReference type="AlphaFoldDB" id="A0AAW1PQ39"/>
<comment type="caution">
    <text evidence="2">The sequence shown here is derived from an EMBL/GenBank/DDBJ whole genome shotgun (WGS) entry which is preliminary data.</text>
</comment>
<accession>A0AAW1PQ39</accession>
<sequence length="223" mass="24762">MAAGQKTLDWVSDLEVEQCEDSLQLILGYHSNALDLEQDHTGIQLWAEGLVTGKYRSPREVPPALAYFITQPLGTAPPPRTQAEGMGMAVHNTQYPSSENRPHRPSGRMEKDRIPSPDILAHATSHHYSQQHQEPQEQNFNDNAAQDRELNGAMQRQQGRSLHVQASDAPRSIAGTQSSFPEHWSYQAAPSGIQIVRLRSNYPIMAGGQLRYLKAGDRFAVGT</sequence>
<protein>
    <submittedName>
        <fullName evidence="2">Uncharacterized protein</fullName>
    </submittedName>
</protein>
<dbReference type="Proteomes" id="UP001465755">
    <property type="component" value="Unassembled WGS sequence"/>
</dbReference>
<evidence type="ECO:0000313" key="2">
    <source>
        <dbReference type="EMBL" id="KAK9810842.1"/>
    </source>
</evidence>
<gene>
    <name evidence="2" type="ORF">WJX73_000843</name>
</gene>
<keyword evidence="3" id="KW-1185">Reference proteome</keyword>
<evidence type="ECO:0000256" key="1">
    <source>
        <dbReference type="SAM" id="MobiDB-lite"/>
    </source>
</evidence>
<proteinExistence type="predicted"/>
<reference evidence="2 3" key="1">
    <citation type="journal article" date="2024" name="Nat. Commun.">
        <title>Phylogenomics reveals the evolutionary origins of lichenization in chlorophyte algae.</title>
        <authorList>
            <person name="Puginier C."/>
            <person name="Libourel C."/>
            <person name="Otte J."/>
            <person name="Skaloud P."/>
            <person name="Haon M."/>
            <person name="Grisel S."/>
            <person name="Petersen M."/>
            <person name="Berrin J.G."/>
            <person name="Delaux P.M."/>
            <person name="Dal Grande F."/>
            <person name="Keller J."/>
        </authorList>
    </citation>
    <scope>NUCLEOTIDE SEQUENCE [LARGE SCALE GENOMIC DNA]</scope>
    <source>
        <strain evidence="2 3">SAG 2036</strain>
    </source>
</reference>
<organism evidence="2 3">
    <name type="scientific">Symbiochloris irregularis</name>
    <dbReference type="NCBI Taxonomy" id="706552"/>
    <lineage>
        <taxon>Eukaryota</taxon>
        <taxon>Viridiplantae</taxon>
        <taxon>Chlorophyta</taxon>
        <taxon>core chlorophytes</taxon>
        <taxon>Trebouxiophyceae</taxon>
        <taxon>Trebouxiales</taxon>
        <taxon>Trebouxiaceae</taxon>
        <taxon>Symbiochloris</taxon>
    </lineage>
</organism>
<evidence type="ECO:0000313" key="3">
    <source>
        <dbReference type="Proteomes" id="UP001465755"/>
    </source>
</evidence>
<feature type="region of interest" description="Disordered" evidence="1">
    <location>
        <begin position="91"/>
        <end position="114"/>
    </location>
</feature>